<dbReference type="Gene3D" id="2.60.40.150">
    <property type="entry name" value="C2 domain"/>
    <property type="match status" value="1"/>
</dbReference>
<evidence type="ECO:0000256" key="2">
    <source>
        <dbReference type="ARBA" id="ARBA00004613"/>
    </source>
</evidence>
<dbReference type="GO" id="GO:0022829">
    <property type="term" value="F:wide pore channel activity"/>
    <property type="evidence" value="ECO:0007669"/>
    <property type="project" value="TreeGrafter"/>
</dbReference>
<keyword evidence="6" id="KW-0472">Membrane</keyword>
<feature type="signal peptide" evidence="8">
    <location>
        <begin position="1"/>
        <end position="29"/>
    </location>
</feature>
<dbReference type="GO" id="GO:0031640">
    <property type="term" value="P:killing of cells of another organism"/>
    <property type="evidence" value="ECO:0007669"/>
    <property type="project" value="UniProtKB-KW"/>
</dbReference>
<evidence type="ECO:0000256" key="7">
    <source>
        <dbReference type="ARBA" id="ARBA00023157"/>
    </source>
</evidence>
<evidence type="ECO:0000313" key="12">
    <source>
        <dbReference type="Proteomes" id="UP001152803"/>
    </source>
</evidence>
<feature type="chain" id="PRO_5040384111" description="MACPF domain-containing protein" evidence="8">
    <location>
        <begin position="30"/>
        <end position="522"/>
    </location>
</feature>
<dbReference type="PROSITE" id="PS00279">
    <property type="entry name" value="MACPF_1"/>
    <property type="match status" value="1"/>
</dbReference>
<keyword evidence="5" id="KW-0204">Cytolysis</keyword>
<comment type="similarity">
    <text evidence="3">Belongs to the complement C6/C7/C8/C9 family.</text>
</comment>
<dbReference type="PROSITE" id="PS51412">
    <property type="entry name" value="MACPF_2"/>
    <property type="match status" value="1"/>
</dbReference>
<dbReference type="Proteomes" id="UP001152803">
    <property type="component" value="Unassembled WGS sequence"/>
</dbReference>
<dbReference type="PROSITE" id="PS50004">
    <property type="entry name" value="C2"/>
    <property type="match status" value="1"/>
</dbReference>
<dbReference type="GO" id="GO:0016020">
    <property type="term" value="C:membrane"/>
    <property type="evidence" value="ECO:0007669"/>
    <property type="project" value="UniProtKB-SubCell"/>
</dbReference>
<reference evidence="11" key="1">
    <citation type="journal article" date="2023" name="Science">
        <title>Genome structures resolve the early diversification of teleost fishes.</title>
        <authorList>
            <person name="Parey E."/>
            <person name="Louis A."/>
            <person name="Montfort J."/>
            <person name="Bouchez O."/>
            <person name="Roques C."/>
            <person name="Iampietro C."/>
            <person name="Lluch J."/>
            <person name="Castinel A."/>
            <person name="Donnadieu C."/>
            <person name="Desvignes T."/>
            <person name="Floi Bucao C."/>
            <person name="Jouanno E."/>
            <person name="Wen M."/>
            <person name="Mejri S."/>
            <person name="Dirks R."/>
            <person name="Jansen H."/>
            <person name="Henkel C."/>
            <person name="Chen W.J."/>
            <person name="Zahm M."/>
            <person name="Cabau C."/>
            <person name="Klopp C."/>
            <person name="Thompson A.W."/>
            <person name="Robinson-Rechavi M."/>
            <person name="Braasch I."/>
            <person name="Lecointre G."/>
            <person name="Bobe J."/>
            <person name="Postlethwait J.H."/>
            <person name="Berthelot C."/>
            <person name="Roest Crollius H."/>
            <person name="Guiguen Y."/>
        </authorList>
    </citation>
    <scope>NUCLEOTIDE SEQUENCE</scope>
    <source>
        <strain evidence="11">Concon-B</strain>
    </source>
</reference>
<dbReference type="OrthoDB" id="1366754at2759"/>
<dbReference type="Pfam" id="PF01823">
    <property type="entry name" value="MACPF"/>
    <property type="match status" value="1"/>
</dbReference>
<evidence type="ECO:0000256" key="8">
    <source>
        <dbReference type="SAM" id="SignalP"/>
    </source>
</evidence>
<evidence type="ECO:0000313" key="11">
    <source>
        <dbReference type="EMBL" id="KAJ8260783.1"/>
    </source>
</evidence>
<keyword evidence="12" id="KW-1185">Reference proteome</keyword>
<evidence type="ECO:0000259" key="9">
    <source>
        <dbReference type="PROSITE" id="PS50004"/>
    </source>
</evidence>
<accession>A0A9Q1D6Q9</accession>
<protein>
    <recommendedName>
        <fullName evidence="13">MACPF domain-containing protein</fullName>
    </recommendedName>
</protein>
<dbReference type="InterPro" id="IPR035892">
    <property type="entry name" value="C2_domain_sf"/>
</dbReference>
<proteinExistence type="inferred from homology"/>
<gene>
    <name evidence="11" type="ORF">COCON_G00165060</name>
</gene>
<evidence type="ECO:0000259" key="10">
    <source>
        <dbReference type="PROSITE" id="PS51412"/>
    </source>
</evidence>
<organism evidence="11 12">
    <name type="scientific">Conger conger</name>
    <name type="common">Conger eel</name>
    <name type="synonym">Muraena conger</name>
    <dbReference type="NCBI Taxonomy" id="82655"/>
    <lineage>
        <taxon>Eukaryota</taxon>
        <taxon>Metazoa</taxon>
        <taxon>Chordata</taxon>
        <taxon>Craniata</taxon>
        <taxon>Vertebrata</taxon>
        <taxon>Euteleostomi</taxon>
        <taxon>Actinopterygii</taxon>
        <taxon>Neopterygii</taxon>
        <taxon>Teleostei</taxon>
        <taxon>Anguilliformes</taxon>
        <taxon>Congridae</taxon>
        <taxon>Conger</taxon>
    </lineage>
</organism>
<sequence length="522" mass="58975">MRSPATVRAMTPQLYLCLLVLGHLCVVLSCRVGTLRECRAAKFVPGHNLAGEGFDVVKLQHKGAYVIDLKTFLDSNKSCTLCENPLLGGKLQKLPLSVLDWRAFTSCRQELSSTLLKTVTTVADSATDLIENDWTVGLGLRNIGHLTIGGSHSTAVKFAIKANAIDKSVFTSHQLRCSHYSYRVSGNPPLSPEFQRQLRSLPQEYNLNTRHLYKRFIHTYGTHYIQQVQLGGRLKRLTSIRTCLATVNGYSATMVKDCLNTGLSVGLGFLEPSATTWSCRALLKNQDRKTGSLQSYLNHVTEVLGGRKWLGEVSLFRNELFDFQKWLTSLKDLPDIVSYSLVPLHELIPNPVVRGNVKSAVNQYLKENAILKDKSPKQCFWEPNLSPDCCPQNSKRGQLQVMVKRASGLHGDPVGKPEPYVKFWYGPHFRKTYWIDSDDNPYWNRDYDLGHVEAYHKLTMEVWDKDVWYDDYLGGCYTWLREGSYSARCSLDEGGDLFFSYTLTCDPQLSGYQCGTYRPAPQ</sequence>
<dbReference type="Pfam" id="PF00168">
    <property type="entry name" value="C2"/>
    <property type="match status" value="1"/>
</dbReference>
<dbReference type="EMBL" id="JAFJMO010000012">
    <property type="protein sequence ID" value="KAJ8260783.1"/>
    <property type="molecule type" value="Genomic_DNA"/>
</dbReference>
<keyword evidence="7" id="KW-1015">Disulfide bond</keyword>
<dbReference type="InterPro" id="IPR052784">
    <property type="entry name" value="Perforin-1_pore-forming"/>
</dbReference>
<evidence type="ECO:0008006" key="13">
    <source>
        <dbReference type="Google" id="ProtNLM"/>
    </source>
</evidence>
<evidence type="ECO:0000256" key="5">
    <source>
        <dbReference type="ARBA" id="ARBA00022852"/>
    </source>
</evidence>
<feature type="domain" description="C2" evidence="9">
    <location>
        <begin position="379"/>
        <end position="493"/>
    </location>
</feature>
<keyword evidence="8" id="KW-0732">Signal</keyword>
<dbReference type="PANTHER" id="PTHR46096">
    <property type="entry name" value="PERFORIN-1"/>
    <property type="match status" value="1"/>
</dbReference>
<comment type="subcellular location">
    <subcellularLocation>
        <location evidence="1">Membrane</location>
    </subcellularLocation>
    <subcellularLocation>
        <location evidence="2">Secreted</location>
    </subcellularLocation>
</comment>
<evidence type="ECO:0000256" key="1">
    <source>
        <dbReference type="ARBA" id="ARBA00004370"/>
    </source>
</evidence>
<comment type="caution">
    <text evidence="11">The sequence shown here is derived from an EMBL/GenBank/DDBJ whole genome shotgun (WGS) entry which is preliminary data.</text>
</comment>
<dbReference type="PROSITE" id="PS51257">
    <property type="entry name" value="PROKAR_LIPOPROTEIN"/>
    <property type="match status" value="1"/>
</dbReference>
<dbReference type="GO" id="GO:0001771">
    <property type="term" value="P:immunological synapse formation"/>
    <property type="evidence" value="ECO:0007669"/>
    <property type="project" value="TreeGrafter"/>
</dbReference>
<feature type="domain" description="MACPF" evidence="10">
    <location>
        <begin position="34"/>
        <end position="378"/>
    </location>
</feature>
<dbReference type="AlphaFoldDB" id="A0A9Q1D6Q9"/>
<evidence type="ECO:0000256" key="4">
    <source>
        <dbReference type="ARBA" id="ARBA00022525"/>
    </source>
</evidence>
<dbReference type="GO" id="GO:0005576">
    <property type="term" value="C:extracellular region"/>
    <property type="evidence" value="ECO:0007669"/>
    <property type="project" value="UniProtKB-SubCell"/>
</dbReference>
<dbReference type="InterPro" id="IPR020864">
    <property type="entry name" value="MACPF"/>
</dbReference>
<keyword evidence="4" id="KW-0964">Secreted</keyword>
<dbReference type="GO" id="GO:0001913">
    <property type="term" value="P:T cell mediated cytotoxicity"/>
    <property type="evidence" value="ECO:0007669"/>
    <property type="project" value="TreeGrafter"/>
</dbReference>
<dbReference type="SMART" id="SM00239">
    <property type="entry name" value="C2"/>
    <property type="match status" value="1"/>
</dbReference>
<dbReference type="PANTHER" id="PTHR46096:SF1">
    <property type="entry name" value="PERFORIN 1.5"/>
    <property type="match status" value="1"/>
</dbReference>
<name>A0A9Q1D6Q9_CONCO</name>
<dbReference type="SMART" id="SM00457">
    <property type="entry name" value="MACPF"/>
    <property type="match status" value="1"/>
</dbReference>
<evidence type="ECO:0000256" key="3">
    <source>
        <dbReference type="ARBA" id="ARBA00009214"/>
    </source>
</evidence>
<evidence type="ECO:0000256" key="6">
    <source>
        <dbReference type="ARBA" id="ARBA00023136"/>
    </source>
</evidence>
<dbReference type="SUPFAM" id="SSF49562">
    <property type="entry name" value="C2 domain (Calcium/lipid-binding domain, CaLB)"/>
    <property type="match status" value="1"/>
</dbReference>
<dbReference type="InterPro" id="IPR000008">
    <property type="entry name" value="C2_dom"/>
</dbReference>
<dbReference type="GO" id="GO:0051607">
    <property type="term" value="P:defense response to virus"/>
    <property type="evidence" value="ECO:0007669"/>
    <property type="project" value="TreeGrafter"/>
</dbReference>
<dbReference type="InterPro" id="IPR020863">
    <property type="entry name" value="MACPF_CS"/>
</dbReference>